<evidence type="ECO:0000313" key="2">
    <source>
        <dbReference type="EMBL" id="PKM91107.1"/>
    </source>
</evidence>
<evidence type="ECO:0000256" key="1">
    <source>
        <dbReference type="SAM" id="Phobius"/>
    </source>
</evidence>
<proteinExistence type="predicted"/>
<keyword evidence="1" id="KW-1133">Transmembrane helix</keyword>
<comment type="caution">
    <text evidence="2">The sequence shown here is derived from an EMBL/GenBank/DDBJ whole genome shotgun (WGS) entry which is preliminary data.</text>
</comment>
<dbReference type="Proteomes" id="UP000233517">
    <property type="component" value="Unassembled WGS sequence"/>
</dbReference>
<evidence type="ECO:0000313" key="3">
    <source>
        <dbReference type="Proteomes" id="UP000233517"/>
    </source>
</evidence>
<keyword evidence="1" id="KW-0472">Membrane</keyword>
<feature type="transmembrane region" description="Helical" evidence="1">
    <location>
        <begin position="37"/>
        <end position="61"/>
    </location>
</feature>
<dbReference type="AlphaFoldDB" id="A0A2N2E8Q9"/>
<gene>
    <name evidence="2" type="ORF">CVU82_03570</name>
</gene>
<organism evidence="2 3">
    <name type="scientific">Candidatus Falkowbacteria bacterium HGW-Falkowbacteria-1</name>
    <dbReference type="NCBI Taxonomy" id="2013768"/>
    <lineage>
        <taxon>Bacteria</taxon>
        <taxon>Candidatus Falkowiibacteriota</taxon>
    </lineage>
</organism>
<feature type="transmembrane region" description="Helical" evidence="1">
    <location>
        <begin position="12"/>
        <end position="31"/>
    </location>
</feature>
<name>A0A2N2E8Q9_9BACT</name>
<protein>
    <submittedName>
        <fullName evidence="2">Uncharacterized protein</fullName>
    </submittedName>
</protein>
<reference evidence="2 3" key="1">
    <citation type="journal article" date="2017" name="ISME J.">
        <title>Potential for microbial H2 and metal transformations associated with novel bacteria and archaea in deep terrestrial subsurface sediments.</title>
        <authorList>
            <person name="Hernsdorf A.W."/>
            <person name="Amano Y."/>
            <person name="Miyakawa K."/>
            <person name="Ise K."/>
            <person name="Suzuki Y."/>
            <person name="Anantharaman K."/>
            <person name="Probst A."/>
            <person name="Burstein D."/>
            <person name="Thomas B.C."/>
            <person name="Banfield J.F."/>
        </authorList>
    </citation>
    <scope>NUCLEOTIDE SEQUENCE [LARGE SCALE GENOMIC DNA]</scope>
    <source>
        <strain evidence="2">HGW-Falkowbacteria-1</strain>
    </source>
</reference>
<sequence>MIFNIFGKIKIDYLYQFFYFLSKILLVSFLLEVLFPGIIITYFNLNILLIIWLFLTIFIIFSGSNKEN</sequence>
<dbReference type="EMBL" id="PHAI01000003">
    <property type="protein sequence ID" value="PKM91107.1"/>
    <property type="molecule type" value="Genomic_DNA"/>
</dbReference>
<accession>A0A2N2E8Q9</accession>
<keyword evidence="1" id="KW-0812">Transmembrane</keyword>